<evidence type="ECO:0000313" key="2">
    <source>
        <dbReference type="EMBL" id="GAA0201239.1"/>
    </source>
</evidence>
<evidence type="ECO:0000256" key="1">
    <source>
        <dbReference type="SAM" id="Phobius"/>
    </source>
</evidence>
<accession>A0ABN0SV45</accession>
<dbReference type="Proteomes" id="UP001500399">
    <property type="component" value="Unassembled WGS sequence"/>
</dbReference>
<evidence type="ECO:0000313" key="3">
    <source>
        <dbReference type="Proteomes" id="UP001500399"/>
    </source>
</evidence>
<feature type="transmembrane region" description="Helical" evidence="1">
    <location>
        <begin position="230"/>
        <end position="252"/>
    </location>
</feature>
<keyword evidence="3" id="KW-1185">Reference proteome</keyword>
<feature type="transmembrane region" description="Helical" evidence="1">
    <location>
        <begin position="259"/>
        <end position="284"/>
    </location>
</feature>
<sequence length="286" mass="28292">MTDQNQQARNMMGSMANEVYEASVGARALARAGANPQLKGIAHEIMFCDKFNIDPTHFLRGDHASLTKSATAQMRDVIVRNAQGRVIGHAQLKDTVSTSGVAKTVRQIVKGKYSRTAVYGTEETAAKVTEALAKTGKVTQKIRSSGISSGTTSRIADKALGRMPTMTALGTAARAGGVAGAAFGAGIEAVSSISDVLDGRKSVGDAAMDVAGAGVKGGITGAASGAAGSIAAGAAGTVISAAAATSIGGALAATTGGALVVAAAPVAIGLGAACAVGSVISWLFED</sequence>
<name>A0ABN0SV45_9FIRM</name>
<protein>
    <submittedName>
        <fullName evidence="2">Uncharacterized protein</fullName>
    </submittedName>
</protein>
<dbReference type="RefSeq" id="WP_304988095.1">
    <property type="nucleotide sequence ID" value="NZ_BAAACR010000001.1"/>
</dbReference>
<dbReference type="EMBL" id="BAAACR010000001">
    <property type="protein sequence ID" value="GAA0201239.1"/>
    <property type="molecule type" value="Genomic_DNA"/>
</dbReference>
<organism evidence="2 3">
    <name type="scientific">Selenomonas dianae</name>
    <dbReference type="NCBI Taxonomy" id="135079"/>
    <lineage>
        <taxon>Bacteria</taxon>
        <taxon>Bacillati</taxon>
        <taxon>Bacillota</taxon>
        <taxon>Negativicutes</taxon>
        <taxon>Selenomonadales</taxon>
        <taxon>Selenomonadaceae</taxon>
        <taxon>Selenomonas</taxon>
    </lineage>
</organism>
<comment type="caution">
    <text evidence="2">The sequence shown here is derived from an EMBL/GenBank/DDBJ whole genome shotgun (WGS) entry which is preliminary data.</text>
</comment>
<keyword evidence="1" id="KW-0472">Membrane</keyword>
<keyword evidence="1" id="KW-0812">Transmembrane</keyword>
<gene>
    <name evidence="2" type="ORF">GCM10008919_00750</name>
</gene>
<reference evidence="2 3" key="1">
    <citation type="journal article" date="2019" name="Int. J. Syst. Evol. Microbiol.">
        <title>The Global Catalogue of Microorganisms (GCM) 10K type strain sequencing project: providing services to taxonomists for standard genome sequencing and annotation.</title>
        <authorList>
            <consortium name="The Broad Institute Genomics Platform"/>
            <consortium name="The Broad Institute Genome Sequencing Center for Infectious Disease"/>
            <person name="Wu L."/>
            <person name="Ma J."/>
        </authorList>
    </citation>
    <scope>NUCLEOTIDE SEQUENCE [LARGE SCALE GENOMIC DNA]</scope>
    <source>
        <strain evidence="2 3">JCM 8542</strain>
    </source>
</reference>
<keyword evidence="1" id="KW-1133">Transmembrane helix</keyword>
<proteinExistence type="predicted"/>